<evidence type="ECO:0000256" key="1">
    <source>
        <dbReference type="SAM" id="MobiDB-lite"/>
    </source>
</evidence>
<feature type="domain" description="Orc1-like AAA ATPase" evidence="3">
    <location>
        <begin position="102"/>
        <end position="223"/>
    </location>
</feature>
<name>A0A5N8VVB7_9ACTN</name>
<evidence type="ECO:0000259" key="3">
    <source>
        <dbReference type="Pfam" id="PF13191"/>
    </source>
</evidence>
<dbReference type="SMART" id="SM00028">
    <property type="entry name" value="TPR"/>
    <property type="match status" value="7"/>
</dbReference>
<sequence>MCCSLGGSGGPMTISLARRRHEALILAAGPVLGAGVGAVTNLVTSTWNWWLFGALLVLVSLAAVGAALMPGSGAPADDSVRVEEPDGHSGGPSTLPPGTAVFVGRERELDRIMNAEPPAPVPRPLVCLVTGRSGSGKTELAVQAAHRLAPRYPSGQLFVGYRSHGESAGRLAPEDALAAVLAAVSAAPGTTHFDLHSMRNQWLSAVASRPFLIVLDDVAETDQVESLLPASPRSMVIVTSRRMLAGIDADVHVEVDALSEEATRSVFTAILRRGSRTVDEAVVDAMVGLYRLPLTIRHLADRIVAEQTPLALGAEPHIPTGSEGTEPMRATIEALTPVDHLVFRRMALHPGPHVTAEIAAALAGLHLQEAARALTLLHEHGLIIRPDPHGYGLHDLVRSLAHRELSLRDDPGTCVEARERLFKWAEGRLARANNDIHAPIFLELPGLDLGEPQTPMDEKQAHEWLHRYFEDLRSVARLAIDHARPESWKLTAQLAYFMRVQKRNIPQAIALNEAALEITRASDEAGQAHCQAQLGALHRASGRYEEAVRQARSATDTFSRLGDRRNEAHATSEVGVSLYHLARYATARDTIERAVTLHEDEGQQRGEANGLGVLGMISRATGDYPRARGRLTEALAIYREIGNLRNEAWILIELGTIDRLTGELHRAEARFTTARRISADAKDQNGCAWARREIGIVKRILGQYTEARRLLEQALEGFTDLGSERNIADAEVELCTLYRAMGDLATARVHGDAALDKYERMGNLRGGAWTKVELGMLDAAEGRLRSADRKFSEAEGTYAEIDDRSGKARVRLERGRLARIRGEEPAARRYLEEALSLYTDLGAAQAAEVRSLLHGG</sequence>
<feature type="transmembrane region" description="Helical" evidence="2">
    <location>
        <begin position="49"/>
        <end position="69"/>
    </location>
</feature>
<dbReference type="EMBL" id="VJZE01000015">
    <property type="protein sequence ID" value="MPY39213.1"/>
    <property type="molecule type" value="Genomic_DNA"/>
</dbReference>
<keyword evidence="2" id="KW-0812">Transmembrane</keyword>
<dbReference type="Proteomes" id="UP000326979">
    <property type="component" value="Unassembled WGS sequence"/>
</dbReference>
<dbReference type="OrthoDB" id="581105at2"/>
<dbReference type="Pfam" id="PF13424">
    <property type="entry name" value="TPR_12"/>
    <property type="match status" value="2"/>
</dbReference>
<feature type="compositionally biased region" description="Basic and acidic residues" evidence="1">
    <location>
        <begin position="78"/>
        <end position="87"/>
    </location>
</feature>
<dbReference type="InterPro" id="IPR019734">
    <property type="entry name" value="TPR_rpt"/>
</dbReference>
<feature type="region of interest" description="Disordered" evidence="1">
    <location>
        <begin position="74"/>
        <end position="99"/>
    </location>
</feature>
<dbReference type="SUPFAM" id="SSF48452">
    <property type="entry name" value="TPR-like"/>
    <property type="match status" value="2"/>
</dbReference>
<evidence type="ECO:0000313" key="5">
    <source>
        <dbReference type="Proteomes" id="UP000326979"/>
    </source>
</evidence>
<dbReference type="Pfam" id="PF13191">
    <property type="entry name" value="AAA_16"/>
    <property type="match status" value="1"/>
</dbReference>
<dbReference type="AlphaFoldDB" id="A0A5N8VVB7"/>
<dbReference type="PANTHER" id="PTHR47691:SF3">
    <property type="entry name" value="HTH-TYPE TRANSCRIPTIONAL REGULATOR RV0890C-RELATED"/>
    <property type="match status" value="1"/>
</dbReference>
<dbReference type="InterPro" id="IPR041664">
    <property type="entry name" value="AAA_16"/>
</dbReference>
<keyword evidence="5" id="KW-1185">Reference proteome</keyword>
<reference evidence="4 5" key="1">
    <citation type="submission" date="2019-07" db="EMBL/GenBank/DDBJ databases">
        <title>New species of Amycolatopsis and Streptomyces.</title>
        <authorList>
            <person name="Duangmal K."/>
            <person name="Teo W.F.A."/>
            <person name="Lipun K."/>
        </authorList>
    </citation>
    <scope>NUCLEOTIDE SEQUENCE [LARGE SCALE GENOMIC DNA]</scope>
    <source>
        <strain evidence="4 5">TISTR 2346</strain>
    </source>
</reference>
<keyword evidence="2" id="KW-1133">Transmembrane helix</keyword>
<dbReference type="InterPro" id="IPR011990">
    <property type="entry name" value="TPR-like_helical_dom_sf"/>
</dbReference>
<comment type="caution">
    <text evidence="4">The sequence shown here is derived from an EMBL/GenBank/DDBJ whole genome shotgun (WGS) entry which is preliminary data.</text>
</comment>
<dbReference type="PANTHER" id="PTHR47691">
    <property type="entry name" value="REGULATOR-RELATED"/>
    <property type="match status" value="1"/>
</dbReference>
<evidence type="ECO:0000313" key="4">
    <source>
        <dbReference type="EMBL" id="MPY39213.1"/>
    </source>
</evidence>
<organism evidence="4 5">
    <name type="scientific">Streptomyces phyllanthi</name>
    <dbReference type="NCBI Taxonomy" id="1803180"/>
    <lineage>
        <taxon>Bacteria</taxon>
        <taxon>Bacillati</taxon>
        <taxon>Actinomycetota</taxon>
        <taxon>Actinomycetes</taxon>
        <taxon>Kitasatosporales</taxon>
        <taxon>Streptomycetaceae</taxon>
        <taxon>Streptomyces</taxon>
    </lineage>
</organism>
<feature type="transmembrane region" description="Helical" evidence="2">
    <location>
        <begin position="23"/>
        <end position="43"/>
    </location>
</feature>
<evidence type="ECO:0000256" key="2">
    <source>
        <dbReference type="SAM" id="Phobius"/>
    </source>
</evidence>
<dbReference type="Gene3D" id="1.25.40.10">
    <property type="entry name" value="Tetratricopeptide repeat domain"/>
    <property type="match status" value="2"/>
</dbReference>
<dbReference type="InterPro" id="IPR027417">
    <property type="entry name" value="P-loop_NTPase"/>
</dbReference>
<accession>A0A5N8VVB7</accession>
<protein>
    <submittedName>
        <fullName evidence="4">Tetratricopeptide repeat protein</fullName>
    </submittedName>
</protein>
<dbReference type="Gene3D" id="3.40.50.300">
    <property type="entry name" value="P-loop containing nucleotide triphosphate hydrolases"/>
    <property type="match status" value="1"/>
</dbReference>
<gene>
    <name evidence="4" type="ORF">FNH04_04505</name>
</gene>
<keyword evidence="2" id="KW-0472">Membrane</keyword>
<dbReference type="SUPFAM" id="SSF52540">
    <property type="entry name" value="P-loop containing nucleoside triphosphate hydrolases"/>
    <property type="match status" value="1"/>
</dbReference>
<proteinExistence type="predicted"/>